<protein>
    <submittedName>
        <fullName evidence="2">DNA-binding transcriptional MocR family regulator</fullName>
    </submittedName>
</protein>
<dbReference type="InterPro" id="IPR015424">
    <property type="entry name" value="PyrdxlP-dep_Trfase"/>
</dbReference>
<gene>
    <name evidence="2" type="ORF">JOH49_009564</name>
</gene>
<dbReference type="EMBL" id="JAFICZ010000001">
    <property type="protein sequence ID" value="MBP1299811.1"/>
    <property type="molecule type" value="Genomic_DNA"/>
</dbReference>
<feature type="domain" description="Aminotransferase class I/classII large" evidence="1">
    <location>
        <begin position="74"/>
        <end position="300"/>
    </location>
</feature>
<dbReference type="InterPro" id="IPR051446">
    <property type="entry name" value="HTH_trans_reg/aminotransferase"/>
</dbReference>
<dbReference type="GO" id="GO:0003677">
    <property type="term" value="F:DNA binding"/>
    <property type="evidence" value="ECO:0007669"/>
    <property type="project" value="UniProtKB-KW"/>
</dbReference>
<evidence type="ECO:0000259" key="1">
    <source>
        <dbReference type="Pfam" id="PF00155"/>
    </source>
</evidence>
<dbReference type="Pfam" id="PF00155">
    <property type="entry name" value="Aminotran_1_2"/>
    <property type="match status" value="1"/>
</dbReference>
<keyword evidence="2" id="KW-0238">DNA-binding</keyword>
<comment type="caution">
    <text evidence="2">The sequence shown here is derived from an EMBL/GenBank/DDBJ whole genome shotgun (WGS) entry which is preliminary data.</text>
</comment>
<dbReference type="InterPro" id="IPR004839">
    <property type="entry name" value="Aminotransferase_I/II_large"/>
</dbReference>
<evidence type="ECO:0000313" key="3">
    <source>
        <dbReference type="Proteomes" id="UP000673383"/>
    </source>
</evidence>
<evidence type="ECO:0000313" key="2">
    <source>
        <dbReference type="EMBL" id="MBP1299811.1"/>
    </source>
</evidence>
<dbReference type="InterPro" id="IPR015421">
    <property type="entry name" value="PyrdxlP-dep_Trfase_major"/>
</dbReference>
<dbReference type="Proteomes" id="UP000673383">
    <property type="component" value="Unassembled WGS sequence"/>
</dbReference>
<accession>A0A8I2CBS9</accession>
<dbReference type="PANTHER" id="PTHR46577">
    <property type="entry name" value="HTH-TYPE TRANSCRIPTIONAL REGULATORY PROTEIN GABR"/>
    <property type="match status" value="1"/>
</dbReference>
<organism evidence="2 3">
    <name type="scientific">Bradyrhizobium elkanii</name>
    <dbReference type="NCBI Taxonomy" id="29448"/>
    <lineage>
        <taxon>Bacteria</taxon>
        <taxon>Pseudomonadati</taxon>
        <taxon>Pseudomonadota</taxon>
        <taxon>Alphaproteobacteria</taxon>
        <taxon>Hyphomicrobiales</taxon>
        <taxon>Nitrobacteraceae</taxon>
        <taxon>Bradyrhizobium</taxon>
    </lineage>
</organism>
<name>A0A8I2CBS9_BRAEL</name>
<dbReference type="SUPFAM" id="SSF53383">
    <property type="entry name" value="PLP-dependent transferases"/>
    <property type="match status" value="1"/>
</dbReference>
<dbReference type="CDD" id="cd00609">
    <property type="entry name" value="AAT_like"/>
    <property type="match status" value="1"/>
</dbReference>
<dbReference type="PANTHER" id="PTHR46577:SF1">
    <property type="entry name" value="HTH-TYPE TRANSCRIPTIONAL REGULATORY PROTEIN GABR"/>
    <property type="match status" value="1"/>
</dbReference>
<reference evidence="2" key="1">
    <citation type="submission" date="2021-02" db="EMBL/GenBank/DDBJ databases">
        <title>Genomic Encyclopedia of Type Strains, Phase IV (KMG-V): Genome sequencing to study the core and pangenomes of soil and plant-associated prokaryotes.</title>
        <authorList>
            <person name="Whitman W."/>
        </authorList>
    </citation>
    <scope>NUCLEOTIDE SEQUENCE</scope>
    <source>
        <strain evidence="2">USDA 406</strain>
    </source>
</reference>
<dbReference type="GO" id="GO:0030170">
    <property type="term" value="F:pyridoxal phosphate binding"/>
    <property type="evidence" value="ECO:0007669"/>
    <property type="project" value="InterPro"/>
</dbReference>
<proteinExistence type="predicted"/>
<dbReference type="RefSeq" id="WP_209945978.1">
    <property type="nucleotide sequence ID" value="NZ_JAFICZ010000001.1"/>
</dbReference>
<sequence length="371" mass="40311">MNVSLRSTPALLNMSGNMPPKVPPVFNEAYRLAAQRVLADFEPNDLIGAHQFCGSERDRAAGARFVSRRLPEVPSVDRIVVANGTQSILVMLLAGLVGRGRQLVLEALSYPTIRTFADQLGFGLSPVPMDEEGALPDAFEEVCRADRPAAYYAMPTLQNPTTATMTIERRRTIAKICQRYGVAIIEDDIYSLLPREVPPPLSAFAPELSWYVLGTAKSMAPALKVAYVVAPTAAAATERFWPGVRATYWMCAPMNASVVSTLIETGGSDRIIEAIRVETRARQAIVAERLVDADLRTRPDCLHAWLSLPNSRPASDFLADVRALGIDVGASSTFAIGDIAPPNAIRFGTGTPRDRAAFERGLDAIVKVYLK</sequence>
<dbReference type="AlphaFoldDB" id="A0A8I2CBS9"/>
<dbReference type="Gene3D" id="3.40.640.10">
    <property type="entry name" value="Type I PLP-dependent aspartate aminotransferase-like (Major domain)"/>
    <property type="match status" value="1"/>
</dbReference>